<dbReference type="Pfam" id="PF00772">
    <property type="entry name" value="DnaB"/>
    <property type="match status" value="1"/>
</dbReference>
<dbReference type="SUPFAM" id="SSF52540">
    <property type="entry name" value="P-loop containing nucleoside triphosphate hydrolases"/>
    <property type="match status" value="1"/>
</dbReference>
<evidence type="ECO:0000256" key="12">
    <source>
        <dbReference type="NCBIfam" id="TIGR00665"/>
    </source>
</evidence>
<proteinExistence type="inferred from homology"/>
<dbReference type="InterPro" id="IPR027417">
    <property type="entry name" value="P-loop_NTPase"/>
</dbReference>
<accession>A0A2W1JMK8</accession>
<dbReference type="GO" id="GO:1990077">
    <property type="term" value="C:primosome complex"/>
    <property type="evidence" value="ECO:0007669"/>
    <property type="project" value="UniProtKB-UniRule"/>
</dbReference>
<dbReference type="InterPro" id="IPR036185">
    <property type="entry name" value="DNA_heli_DnaB-like_N_sf"/>
</dbReference>
<comment type="caution">
    <text evidence="15">The sequence shown here is derived from an EMBL/GenBank/DDBJ whole genome shotgun (WGS) entry which is preliminary data.</text>
</comment>
<evidence type="ECO:0000256" key="6">
    <source>
        <dbReference type="ARBA" id="ARBA00022801"/>
    </source>
</evidence>
<dbReference type="PANTHER" id="PTHR30153">
    <property type="entry name" value="REPLICATIVE DNA HELICASE DNAB"/>
    <property type="match status" value="1"/>
</dbReference>
<dbReference type="GO" id="GO:0016887">
    <property type="term" value="F:ATP hydrolysis activity"/>
    <property type="evidence" value="ECO:0007669"/>
    <property type="project" value="RHEA"/>
</dbReference>
<keyword evidence="3 13" id="KW-0639">Primosome</keyword>
<evidence type="ECO:0000256" key="11">
    <source>
        <dbReference type="ARBA" id="ARBA00048954"/>
    </source>
</evidence>
<dbReference type="SUPFAM" id="SSF48024">
    <property type="entry name" value="N-terminal domain of DnaB helicase"/>
    <property type="match status" value="1"/>
</dbReference>
<dbReference type="InterPro" id="IPR007694">
    <property type="entry name" value="DNA_helicase_DnaB-like_C"/>
</dbReference>
<keyword evidence="7 13" id="KW-0347">Helicase</keyword>
<dbReference type="NCBIfam" id="NF004384">
    <property type="entry name" value="PRK05748.1"/>
    <property type="match status" value="1"/>
</dbReference>
<comment type="catalytic activity">
    <reaction evidence="11 13">
        <text>ATP + H2O = ADP + phosphate + H(+)</text>
        <dbReference type="Rhea" id="RHEA:13065"/>
        <dbReference type="ChEBI" id="CHEBI:15377"/>
        <dbReference type="ChEBI" id="CHEBI:15378"/>
        <dbReference type="ChEBI" id="CHEBI:30616"/>
        <dbReference type="ChEBI" id="CHEBI:43474"/>
        <dbReference type="ChEBI" id="CHEBI:456216"/>
        <dbReference type="EC" id="5.6.2.3"/>
    </reaction>
</comment>
<evidence type="ECO:0000256" key="13">
    <source>
        <dbReference type="RuleBase" id="RU362085"/>
    </source>
</evidence>
<dbReference type="GO" id="GO:0005524">
    <property type="term" value="F:ATP binding"/>
    <property type="evidence" value="ECO:0007669"/>
    <property type="project" value="UniProtKB-UniRule"/>
</dbReference>
<reference evidence="15 16" key="1">
    <citation type="journal article" date="2018" name="Sci. Rep.">
        <title>A novel species of the marine cyanobacterium Acaryochloris with a unique pigment content and lifestyle.</title>
        <authorList>
            <person name="Partensky F."/>
            <person name="Six C."/>
            <person name="Ratin M."/>
            <person name="Garczarek L."/>
            <person name="Vaulot D."/>
            <person name="Probert I."/>
            <person name="Calteau A."/>
            <person name="Gourvil P."/>
            <person name="Marie D."/>
            <person name="Grebert T."/>
            <person name="Bouchier C."/>
            <person name="Le Panse S."/>
            <person name="Gachenot M."/>
            <person name="Rodriguez F."/>
            <person name="Garrido J.L."/>
        </authorList>
    </citation>
    <scope>NUCLEOTIDE SEQUENCE [LARGE SCALE GENOMIC DNA]</scope>
    <source>
        <strain evidence="15 16">RCC1774</strain>
    </source>
</reference>
<evidence type="ECO:0000256" key="3">
    <source>
        <dbReference type="ARBA" id="ARBA00022515"/>
    </source>
</evidence>
<dbReference type="GO" id="GO:0005829">
    <property type="term" value="C:cytosol"/>
    <property type="evidence" value="ECO:0007669"/>
    <property type="project" value="TreeGrafter"/>
</dbReference>
<dbReference type="GO" id="GO:0043139">
    <property type="term" value="F:5'-3' DNA helicase activity"/>
    <property type="evidence" value="ECO:0007669"/>
    <property type="project" value="UniProtKB-EC"/>
</dbReference>
<dbReference type="Proteomes" id="UP000248857">
    <property type="component" value="Unassembled WGS sequence"/>
</dbReference>
<evidence type="ECO:0000256" key="7">
    <source>
        <dbReference type="ARBA" id="ARBA00022806"/>
    </source>
</evidence>
<dbReference type="FunFam" id="3.40.50.300:FF:001761">
    <property type="entry name" value="Replicative DNA helicase"/>
    <property type="match status" value="1"/>
</dbReference>
<sequence>MVYQLDFQAPSEDRLPPQNIEAEESILGGILLDPEAIGRVAELLTPDTFYISAHQEIYRAALALHAQGSPTDLMCVTAWLQDQGLLEKVGGQSKLTQLVDSIVSAVNIDQYAALIKEKNLRRQLIKATGEVNQMAYDTSKSLEVILDEAEQQIFSVTQDRASQGLVATEDILASTFAEIEQRSLGQVLPGLSCNFYDLDAMTQGFQRSDLIIVAGRPSMGKTALTLQIARQVAEIHQLGVAVFSLEMSKEQLVQRLLSCEAGIDSNYLRAGRIQQNQWEPLSRAIGTLSQLGIYIDDSPNPSVNELRSNARRLQAERPEGLGLVMIDYLQLMGSGDSEGRVQEISKITRALKGLARELNVPVIVLSQLSRGVESRTNKRPLMSDLRESGSIEQDADLIVLLYRDDYYNPDSPERGICELNIAKHRNGPVGTVKLLFEPKLTRFFNLAKPGGG</sequence>
<dbReference type="GO" id="GO:0003677">
    <property type="term" value="F:DNA binding"/>
    <property type="evidence" value="ECO:0007669"/>
    <property type="project" value="UniProtKB-UniRule"/>
</dbReference>
<dbReference type="CDD" id="cd00984">
    <property type="entry name" value="DnaB_C"/>
    <property type="match status" value="1"/>
</dbReference>
<dbReference type="NCBIfam" id="TIGR00665">
    <property type="entry name" value="DnaB"/>
    <property type="match status" value="1"/>
</dbReference>
<dbReference type="EMBL" id="PQWO01000002">
    <property type="protein sequence ID" value="PZD74548.1"/>
    <property type="molecule type" value="Genomic_DNA"/>
</dbReference>
<protein>
    <recommendedName>
        <fullName evidence="12 13">Replicative DNA helicase</fullName>
        <ecNumber evidence="12 13">5.6.2.3</ecNumber>
    </recommendedName>
</protein>
<evidence type="ECO:0000256" key="5">
    <source>
        <dbReference type="ARBA" id="ARBA00022741"/>
    </source>
</evidence>
<keyword evidence="9 13" id="KW-0238">DNA-binding</keyword>
<evidence type="ECO:0000313" key="16">
    <source>
        <dbReference type="Proteomes" id="UP000248857"/>
    </source>
</evidence>
<dbReference type="SMART" id="SM00382">
    <property type="entry name" value="AAA"/>
    <property type="match status" value="1"/>
</dbReference>
<dbReference type="InterPro" id="IPR003593">
    <property type="entry name" value="AAA+_ATPase"/>
</dbReference>
<dbReference type="GO" id="GO:0006269">
    <property type="term" value="P:DNA replication, synthesis of primer"/>
    <property type="evidence" value="ECO:0007669"/>
    <property type="project" value="UniProtKB-UniRule"/>
</dbReference>
<dbReference type="Gene3D" id="1.10.860.10">
    <property type="entry name" value="DNAb Helicase, Chain A"/>
    <property type="match status" value="1"/>
</dbReference>
<keyword evidence="10" id="KW-0413">Isomerase</keyword>
<keyword evidence="6 13" id="KW-0378">Hydrolase</keyword>
<dbReference type="Pfam" id="PF03796">
    <property type="entry name" value="DnaB_C"/>
    <property type="match status" value="1"/>
</dbReference>
<gene>
    <name evidence="15" type="primary">dnaB_1</name>
    <name evidence="15" type="ORF">C1752_00937</name>
</gene>
<comment type="function">
    <text evidence="13">The main replicative DNA helicase, it participates in initiation and elongation during chromosome replication. Travels ahead of the DNA replisome, separating dsDNA into templates for DNA synthesis. A processive ATP-dependent 5'-3' DNA helicase it has DNA-dependent ATPase activity.</text>
</comment>
<dbReference type="Gene3D" id="3.40.50.300">
    <property type="entry name" value="P-loop containing nucleotide triphosphate hydrolases"/>
    <property type="match status" value="1"/>
</dbReference>
<keyword evidence="4 13" id="KW-0235">DNA replication</keyword>
<evidence type="ECO:0000256" key="2">
    <source>
        <dbReference type="ARBA" id="ARBA00011643"/>
    </source>
</evidence>
<evidence type="ECO:0000313" key="15">
    <source>
        <dbReference type="EMBL" id="PZD74548.1"/>
    </source>
</evidence>
<comment type="subunit">
    <text evidence="2">Homohexamer.</text>
</comment>
<dbReference type="InterPro" id="IPR007693">
    <property type="entry name" value="DNA_helicase_DnaB-like_N"/>
</dbReference>
<evidence type="ECO:0000256" key="9">
    <source>
        <dbReference type="ARBA" id="ARBA00023125"/>
    </source>
</evidence>
<dbReference type="InterPro" id="IPR007692">
    <property type="entry name" value="DNA_helicase_DnaB"/>
</dbReference>
<dbReference type="EC" id="5.6.2.3" evidence="12 13"/>
<dbReference type="FunFam" id="1.10.860.10:FF:000001">
    <property type="entry name" value="Replicative DNA helicase"/>
    <property type="match status" value="1"/>
</dbReference>
<organism evidence="15 16">
    <name type="scientific">Acaryochloris thomasi RCC1774</name>
    <dbReference type="NCBI Taxonomy" id="1764569"/>
    <lineage>
        <taxon>Bacteria</taxon>
        <taxon>Bacillati</taxon>
        <taxon>Cyanobacteriota</taxon>
        <taxon>Cyanophyceae</taxon>
        <taxon>Acaryochloridales</taxon>
        <taxon>Acaryochloridaceae</taxon>
        <taxon>Acaryochloris</taxon>
        <taxon>Acaryochloris thomasi</taxon>
    </lineage>
</organism>
<keyword evidence="5 13" id="KW-0547">Nucleotide-binding</keyword>
<dbReference type="RefSeq" id="WP_110984898.1">
    <property type="nucleotide sequence ID" value="NZ_CAWNWM010000002.1"/>
</dbReference>
<dbReference type="PROSITE" id="PS51199">
    <property type="entry name" value="SF4_HELICASE"/>
    <property type="match status" value="1"/>
</dbReference>
<evidence type="ECO:0000256" key="4">
    <source>
        <dbReference type="ARBA" id="ARBA00022705"/>
    </source>
</evidence>
<dbReference type="OrthoDB" id="9773982at2"/>
<evidence type="ECO:0000256" key="8">
    <source>
        <dbReference type="ARBA" id="ARBA00022840"/>
    </source>
</evidence>
<evidence type="ECO:0000256" key="1">
    <source>
        <dbReference type="ARBA" id="ARBA00008428"/>
    </source>
</evidence>
<dbReference type="PANTHER" id="PTHR30153:SF2">
    <property type="entry name" value="REPLICATIVE DNA HELICASE"/>
    <property type="match status" value="1"/>
</dbReference>
<evidence type="ECO:0000259" key="14">
    <source>
        <dbReference type="PROSITE" id="PS51199"/>
    </source>
</evidence>
<feature type="domain" description="SF4 helicase" evidence="14">
    <location>
        <begin position="184"/>
        <end position="450"/>
    </location>
</feature>
<dbReference type="InterPro" id="IPR016136">
    <property type="entry name" value="DNA_helicase_N/primase_C"/>
</dbReference>
<comment type="similarity">
    <text evidence="1 13">Belongs to the helicase family. DnaB subfamily.</text>
</comment>
<keyword evidence="16" id="KW-1185">Reference proteome</keyword>
<evidence type="ECO:0000256" key="10">
    <source>
        <dbReference type="ARBA" id="ARBA00023235"/>
    </source>
</evidence>
<name>A0A2W1JMK8_9CYAN</name>
<keyword evidence="8 13" id="KW-0067">ATP-binding</keyword>
<dbReference type="AlphaFoldDB" id="A0A2W1JMK8"/>